<dbReference type="InterPro" id="IPR036390">
    <property type="entry name" value="WH_DNA-bd_sf"/>
</dbReference>
<dbReference type="Pfam" id="PF00126">
    <property type="entry name" value="HTH_1"/>
    <property type="match status" value="1"/>
</dbReference>
<dbReference type="PROSITE" id="PS50931">
    <property type="entry name" value="HTH_LYSR"/>
    <property type="match status" value="1"/>
</dbReference>
<comment type="similarity">
    <text evidence="1">Belongs to the LysR transcriptional regulatory family.</text>
</comment>
<dbReference type="InterPro" id="IPR005119">
    <property type="entry name" value="LysR_subst-bd"/>
</dbReference>
<sequence>MKTNYSLDDLHLFVMAAQYPSLTQAAQVMDIPIATLSRRLKRLEQQLGSRLLERNAHQFKLTAAGQSYIEQCGPLVADLTRAGDSLNVQHHGMCGRLCVTAPNTMVQNWLGQCLSDFLHQHPNLRLQLKLSNHNLDLVSDRVDLAFRAGIPADSDWVARQVWQTSLHLLATRDYLQQAGSLTHPRQLAQHRLIVSDPINLWHFRHIHNAEDFTFRPHPHISVDDNLVALKLTAANQGICLLPGYQYHQPEQEKLLNCLPDWQGQTRPIYLLYRDRDLISTRLRTLIDFVVHWTEQYQAN</sequence>
<dbReference type="PANTHER" id="PTHR30537:SF5">
    <property type="entry name" value="HTH-TYPE TRANSCRIPTIONAL ACTIVATOR TTDR-RELATED"/>
    <property type="match status" value="1"/>
</dbReference>
<evidence type="ECO:0000313" key="7">
    <source>
        <dbReference type="Proteomes" id="UP001501757"/>
    </source>
</evidence>
<evidence type="ECO:0000256" key="2">
    <source>
        <dbReference type="ARBA" id="ARBA00023015"/>
    </source>
</evidence>
<evidence type="ECO:0000313" key="6">
    <source>
        <dbReference type="EMBL" id="GAA0371233.1"/>
    </source>
</evidence>
<organism evidence="6 7">
    <name type="scientific">Bowmanella denitrificans</name>
    <dbReference type="NCBI Taxonomy" id="366582"/>
    <lineage>
        <taxon>Bacteria</taxon>
        <taxon>Pseudomonadati</taxon>
        <taxon>Pseudomonadota</taxon>
        <taxon>Gammaproteobacteria</taxon>
        <taxon>Alteromonadales</taxon>
        <taxon>Alteromonadaceae</taxon>
        <taxon>Bowmanella</taxon>
    </lineage>
</organism>
<accession>A0ABN0XS72</accession>
<keyword evidence="3" id="KW-0238">DNA-binding</keyword>
<dbReference type="EMBL" id="BAAAEI010000024">
    <property type="protein sequence ID" value="GAA0371233.1"/>
    <property type="molecule type" value="Genomic_DNA"/>
</dbReference>
<name>A0ABN0XS72_9ALTE</name>
<evidence type="ECO:0000259" key="5">
    <source>
        <dbReference type="PROSITE" id="PS50931"/>
    </source>
</evidence>
<comment type="caution">
    <text evidence="6">The sequence shown here is derived from an EMBL/GenBank/DDBJ whole genome shotgun (WGS) entry which is preliminary data.</text>
</comment>
<dbReference type="InterPro" id="IPR058163">
    <property type="entry name" value="LysR-type_TF_proteobact-type"/>
</dbReference>
<dbReference type="SUPFAM" id="SSF53850">
    <property type="entry name" value="Periplasmic binding protein-like II"/>
    <property type="match status" value="1"/>
</dbReference>
<evidence type="ECO:0000256" key="3">
    <source>
        <dbReference type="ARBA" id="ARBA00023125"/>
    </source>
</evidence>
<evidence type="ECO:0000256" key="1">
    <source>
        <dbReference type="ARBA" id="ARBA00009437"/>
    </source>
</evidence>
<keyword evidence="4" id="KW-0804">Transcription</keyword>
<keyword evidence="2" id="KW-0805">Transcription regulation</keyword>
<feature type="domain" description="HTH lysR-type" evidence="5">
    <location>
        <begin position="5"/>
        <end position="62"/>
    </location>
</feature>
<evidence type="ECO:0000256" key="4">
    <source>
        <dbReference type="ARBA" id="ARBA00023163"/>
    </source>
</evidence>
<dbReference type="Gene3D" id="1.10.10.10">
    <property type="entry name" value="Winged helix-like DNA-binding domain superfamily/Winged helix DNA-binding domain"/>
    <property type="match status" value="1"/>
</dbReference>
<keyword evidence="7" id="KW-1185">Reference proteome</keyword>
<dbReference type="RefSeq" id="WP_343847202.1">
    <property type="nucleotide sequence ID" value="NZ_BAAAEI010000024.1"/>
</dbReference>
<dbReference type="CDD" id="cd08422">
    <property type="entry name" value="PBP2_CrgA_like"/>
    <property type="match status" value="1"/>
</dbReference>
<dbReference type="SUPFAM" id="SSF46785">
    <property type="entry name" value="Winged helix' DNA-binding domain"/>
    <property type="match status" value="1"/>
</dbReference>
<dbReference type="Pfam" id="PF03466">
    <property type="entry name" value="LysR_substrate"/>
    <property type="match status" value="1"/>
</dbReference>
<protein>
    <submittedName>
        <fullName evidence="6">LysR family transcriptional regulator</fullName>
    </submittedName>
</protein>
<proteinExistence type="inferred from homology"/>
<gene>
    <name evidence="6" type="ORF">GCM10009092_39480</name>
</gene>
<dbReference type="Proteomes" id="UP001501757">
    <property type="component" value="Unassembled WGS sequence"/>
</dbReference>
<dbReference type="InterPro" id="IPR000847">
    <property type="entry name" value="LysR_HTH_N"/>
</dbReference>
<dbReference type="Gene3D" id="3.40.190.290">
    <property type="match status" value="1"/>
</dbReference>
<dbReference type="PANTHER" id="PTHR30537">
    <property type="entry name" value="HTH-TYPE TRANSCRIPTIONAL REGULATOR"/>
    <property type="match status" value="1"/>
</dbReference>
<reference evidence="6 7" key="1">
    <citation type="journal article" date="2019" name="Int. J. Syst. Evol. Microbiol.">
        <title>The Global Catalogue of Microorganisms (GCM) 10K type strain sequencing project: providing services to taxonomists for standard genome sequencing and annotation.</title>
        <authorList>
            <consortium name="The Broad Institute Genomics Platform"/>
            <consortium name="The Broad Institute Genome Sequencing Center for Infectious Disease"/>
            <person name="Wu L."/>
            <person name="Ma J."/>
        </authorList>
    </citation>
    <scope>NUCLEOTIDE SEQUENCE [LARGE SCALE GENOMIC DNA]</scope>
    <source>
        <strain evidence="6 7">JCM 13378</strain>
    </source>
</reference>
<dbReference type="InterPro" id="IPR036388">
    <property type="entry name" value="WH-like_DNA-bd_sf"/>
</dbReference>